<evidence type="ECO:0000313" key="2">
    <source>
        <dbReference type="Proteomes" id="UP000248916"/>
    </source>
</evidence>
<gene>
    <name evidence="1" type="ORF">LX81_03028</name>
</gene>
<dbReference type="AlphaFoldDB" id="A0A2W7PXG6"/>
<keyword evidence="2" id="KW-1185">Reference proteome</keyword>
<reference evidence="1 2" key="1">
    <citation type="submission" date="2018-06" db="EMBL/GenBank/DDBJ databases">
        <title>Genomic Encyclopedia of Archaeal and Bacterial Type Strains, Phase II (KMG-II): from individual species to whole genera.</title>
        <authorList>
            <person name="Goeker M."/>
        </authorList>
    </citation>
    <scope>NUCLEOTIDE SEQUENCE [LARGE SCALE GENOMIC DNA]</scope>
    <source>
        <strain evidence="1 2">DSM 22009</strain>
    </source>
</reference>
<accession>A0A2W7PXG6</accession>
<proteinExistence type="predicted"/>
<dbReference type="Proteomes" id="UP000248916">
    <property type="component" value="Unassembled WGS sequence"/>
</dbReference>
<name>A0A2W7PXG6_9RHOB</name>
<evidence type="ECO:0000313" key="1">
    <source>
        <dbReference type="EMBL" id="PZX14229.1"/>
    </source>
</evidence>
<dbReference type="RefSeq" id="WP_272939491.1">
    <property type="nucleotide sequence ID" value="NZ_QKZL01000015.1"/>
</dbReference>
<comment type="caution">
    <text evidence="1">The sequence shown here is derived from an EMBL/GenBank/DDBJ whole genome shotgun (WGS) entry which is preliminary data.</text>
</comment>
<organism evidence="1 2">
    <name type="scientific">Palleronia aestuarii</name>
    <dbReference type="NCBI Taxonomy" id="568105"/>
    <lineage>
        <taxon>Bacteria</taxon>
        <taxon>Pseudomonadati</taxon>
        <taxon>Pseudomonadota</taxon>
        <taxon>Alphaproteobacteria</taxon>
        <taxon>Rhodobacterales</taxon>
        <taxon>Roseobacteraceae</taxon>
        <taxon>Palleronia</taxon>
    </lineage>
</organism>
<sequence length="42" mass="4510">MIGELILAALALAFCGGAVIWARWSGNRVENADPARRSRPAE</sequence>
<protein>
    <submittedName>
        <fullName evidence="1">Uncharacterized protein</fullName>
    </submittedName>
</protein>
<dbReference type="EMBL" id="QKZL01000015">
    <property type="protein sequence ID" value="PZX14229.1"/>
    <property type="molecule type" value="Genomic_DNA"/>
</dbReference>